<reference evidence="2 3" key="1">
    <citation type="submission" date="2016-07" db="EMBL/GenBank/DDBJ databases">
        <title>Multiple horizontal gene transfer events from other fungi enriched the ability of initially mycotrophic Trichoderma (Ascomycota) to feed on dead plant biomass.</title>
        <authorList>
            <consortium name="DOE Joint Genome Institute"/>
            <person name="Aerts A."/>
            <person name="Atanasova L."/>
            <person name="Chenthamara K."/>
            <person name="Zhang J."/>
            <person name="Grujic M."/>
            <person name="Henrissat B."/>
            <person name="Kuo A."/>
            <person name="Salamov A."/>
            <person name="Lipzen A."/>
            <person name="Labutti K."/>
            <person name="Barry K."/>
            <person name="Miao Y."/>
            <person name="Rahimi M.J."/>
            <person name="Shen Q."/>
            <person name="Grigoriev I.V."/>
            <person name="Kubicek C.P."/>
            <person name="Druzhinina I.S."/>
        </authorList>
    </citation>
    <scope>NUCLEOTIDE SEQUENCE [LARGE SCALE GENOMIC DNA]</scope>
    <source>
        <strain evidence="2 3">ATCC 18648</strain>
    </source>
</reference>
<feature type="signal peptide" evidence="1">
    <location>
        <begin position="1"/>
        <end position="21"/>
    </location>
</feature>
<dbReference type="Proteomes" id="UP000240760">
    <property type="component" value="Unassembled WGS sequence"/>
</dbReference>
<proteinExistence type="predicted"/>
<dbReference type="AlphaFoldDB" id="A0A2T4BW08"/>
<organism evidence="2 3">
    <name type="scientific">Trichoderma longibrachiatum ATCC 18648</name>
    <dbReference type="NCBI Taxonomy" id="983965"/>
    <lineage>
        <taxon>Eukaryota</taxon>
        <taxon>Fungi</taxon>
        <taxon>Dikarya</taxon>
        <taxon>Ascomycota</taxon>
        <taxon>Pezizomycotina</taxon>
        <taxon>Sordariomycetes</taxon>
        <taxon>Hypocreomycetidae</taxon>
        <taxon>Hypocreales</taxon>
        <taxon>Hypocreaceae</taxon>
        <taxon>Trichoderma</taxon>
    </lineage>
</organism>
<evidence type="ECO:0008006" key="4">
    <source>
        <dbReference type="Google" id="ProtNLM"/>
    </source>
</evidence>
<sequence>MCNTAWLGMTHMAVLICEVEAVCQTRATNYWFPLLVAKRSLHAWGAGKNMTTSMSKVAGRNLTAAWGMIFW</sequence>
<name>A0A2T4BW08_TRILO</name>
<dbReference type="EMBL" id="KZ679138">
    <property type="protein sequence ID" value="PTB73492.1"/>
    <property type="molecule type" value="Genomic_DNA"/>
</dbReference>
<keyword evidence="3" id="KW-1185">Reference proteome</keyword>
<evidence type="ECO:0000313" key="3">
    <source>
        <dbReference type="Proteomes" id="UP000240760"/>
    </source>
</evidence>
<feature type="chain" id="PRO_5015668787" description="Secreted protein" evidence="1">
    <location>
        <begin position="22"/>
        <end position="71"/>
    </location>
</feature>
<accession>A0A2T4BW08</accession>
<gene>
    <name evidence="2" type="ORF">M440DRAFT_365356</name>
</gene>
<evidence type="ECO:0000256" key="1">
    <source>
        <dbReference type="SAM" id="SignalP"/>
    </source>
</evidence>
<protein>
    <recommendedName>
        <fullName evidence="4">Secreted protein</fullName>
    </recommendedName>
</protein>
<evidence type="ECO:0000313" key="2">
    <source>
        <dbReference type="EMBL" id="PTB73492.1"/>
    </source>
</evidence>
<keyword evidence="1" id="KW-0732">Signal</keyword>